<feature type="region of interest" description="Disordered" evidence="4">
    <location>
        <begin position="143"/>
        <end position="176"/>
    </location>
</feature>
<feature type="domain" description="Response regulatory" evidence="6">
    <location>
        <begin position="5"/>
        <end position="121"/>
    </location>
</feature>
<evidence type="ECO:0000256" key="5">
    <source>
        <dbReference type="SAM" id="Phobius"/>
    </source>
</evidence>
<dbReference type="InterPro" id="IPR050595">
    <property type="entry name" value="Bact_response_regulator"/>
</dbReference>
<organism evidence="7 8">
    <name type="scientific">Natronocella acetinitrilica</name>
    <dbReference type="NCBI Taxonomy" id="414046"/>
    <lineage>
        <taxon>Bacteria</taxon>
        <taxon>Pseudomonadati</taxon>
        <taxon>Pseudomonadota</taxon>
        <taxon>Gammaproteobacteria</taxon>
        <taxon>Chromatiales</taxon>
        <taxon>Ectothiorhodospiraceae</taxon>
        <taxon>Natronocella</taxon>
    </lineage>
</organism>
<dbReference type="GO" id="GO:0000160">
    <property type="term" value="P:phosphorelay signal transduction system"/>
    <property type="evidence" value="ECO:0007669"/>
    <property type="project" value="UniProtKB-KW"/>
</dbReference>
<name>A0AAE3KB26_9GAMM</name>
<dbReference type="Pfam" id="PF00072">
    <property type="entry name" value="Response_reg"/>
    <property type="match status" value="1"/>
</dbReference>
<evidence type="ECO:0000256" key="1">
    <source>
        <dbReference type="ARBA" id="ARBA00022553"/>
    </source>
</evidence>
<dbReference type="PANTHER" id="PTHR44591">
    <property type="entry name" value="STRESS RESPONSE REGULATOR PROTEIN 1"/>
    <property type="match status" value="1"/>
</dbReference>
<keyword evidence="2" id="KW-0902">Two-component regulatory system</keyword>
<dbReference type="Proteomes" id="UP001205843">
    <property type="component" value="Unassembled WGS sequence"/>
</dbReference>
<keyword evidence="1 3" id="KW-0597">Phosphoprotein</keyword>
<protein>
    <submittedName>
        <fullName evidence="7">CheY-like chemotaxis protein</fullName>
    </submittedName>
</protein>
<evidence type="ECO:0000259" key="6">
    <source>
        <dbReference type="PROSITE" id="PS50110"/>
    </source>
</evidence>
<evidence type="ECO:0000313" key="7">
    <source>
        <dbReference type="EMBL" id="MCP1673098.1"/>
    </source>
</evidence>
<dbReference type="SUPFAM" id="SSF52172">
    <property type="entry name" value="CheY-like"/>
    <property type="match status" value="1"/>
</dbReference>
<evidence type="ECO:0000313" key="8">
    <source>
        <dbReference type="Proteomes" id="UP001205843"/>
    </source>
</evidence>
<dbReference type="AlphaFoldDB" id="A0AAE3KB26"/>
<keyword evidence="5" id="KW-1133">Transmembrane helix</keyword>
<dbReference type="CDD" id="cd17546">
    <property type="entry name" value="REC_hyHK_CKI1_RcsC-like"/>
    <property type="match status" value="1"/>
</dbReference>
<dbReference type="InterPro" id="IPR001789">
    <property type="entry name" value="Sig_transdc_resp-reg_receiver"/>
</dbReference>
<evidence type="ECO:0000256" key="4">
    <source>
        <dbReference type="SAM" id="MobiDB-lite"/>
    </source>
</evidence>
<evidence type="ECO:0000256" key="3">
    <source>
        <dbReference type="PROSITE-ProRule" id="PRU00169"/>
    </source>
</evidence>
<dbReference type="Gene3D" id="3.40.50.2300">
    <property type="match status" value="1"/>
</dbReference>
<accession>A0AAE3KB26</accession>
<dbReference type="PROSITE" id="PS50110">
    <property type="entry name" value="RESPONSE_REGULATORY"/>
    <property type="match status" value="1"/>
</dbReference>
<evidence type="ECO:0000256" key="2">
    <source>
        <dbReference type="ARBA" id="ARBA00023012"/>
    </source>
</evidence>
<dbReference type="SMART" id="SM00448">
    <property type="entry name" value="REC"/>
    <property type="match status" value="1"/>
</dbReference>
<feature type="modified residue" description="4-aspartylphosphate" evidence="3">
    <location>
        <position position="54"/>
    </location>
</feature>
<reference evidence="7" key="1">
    <citation type="submission" date="2022-03" db="EMBL/GenBank/DDBJ databases">
        <title>Genomic Encyclopedia of Type Strains, Phase III (KMG-III): the genomes of soil and plant-associated and newly described type strains.</title>
        <authorList>
            <person name="Whitman W."/>
        </authorList>
    </citation>
    <scope>NUCLEOTIDE SEQUENCE</scope>
    <source>
        <strain evidence="7">ANL 6-2</strain>
    </source>
</reference>
<gene>
    <name evidence="7" type="ORF">J2T57_000190</name>
</gene>
<sequence length="492" mass="53207">MAISKALVVDDSRLARVALSKMLTRRGLHVDTADCGGDAIEFLRSQSPDVVFLDYMMPDMDGFEAAEAINRLRGERALPLVMYTSQDSDEDRRRARELGICGFLSKPTSDQGLDAVLQELSRWRPPEPAANVAVVPEPEQVLSPEPVQAAKPEPMPEAAAPSADPAPMAASQEMTQPPASGLDEAAVRDIAVAVVHERVRELARDVAADVARDAARDVADTAEQRLQAALAALDERWRGELDKTGEDWRDGLKGFGDSVHEAATEAATLAAQQSSERLAAETEQSLLEQLYRLIGDQKPAAADTVELEQRLREQLLSEARAAAEEVAAPIARQNAGVTATEVSREMATRVAEESARRVAEDAMIAMRESMPDAVDDIDQRAVEAVTSAIAQLTGREDFRAQVLAAVGEHAVPRLKNQLDHWVEERARNAVDHLVAERLERTVDAMVREAVAASAEAAAREAHALHARSRRQINIAGAMLGAGVVTAMVLAFI</sequence>
<keyword evidence="8" id="KW-1185">Reference proteome</keyword>
<dbReference type="PANTHER" id="PTHR44591:SF14">
    <property type="entry name" value="PROTEIN PILG"/>
    <property type="match status" value="1"/>
</dbReference>
<keyword evidence="5" id="KW-0812">Transmembrane</keyword>
<dbReference type="EMBL" id="JALJXV010000001">
    <property type="protein sequence ID" value="MCP1673098.1"/>
    <property type="molecule type" value="Genomic_DNA"/>
</dbReference>
<dbReference type="InterPro" id="IPR011006">
    <property type="entry name" value="CheY-like_superfamily"/>
</dbReference>
<dbReference type="RefSeq" id="WP_253472883.1">
    <property type="nucleotide sequence ID" value="NZ_JALJXV010000001.1"/>
</dbReference>
<proteinExistence type="predicted"/>
<keyword evidence="5" id="KW-0472">Membrane</keyword>
<comment type="caution">
    <text evidence="7">The sequence shown here is derived from an EMBL/GenBank/DDBJ whole genome shotgun (WGS) entry which is preliminary data.</text>
</comment>
<feature type="compositionally biased region" description="Low complexity" evidence="4">
    <location>
        <begin position="149"/>
        <end position="171"/>
    </location>
</feature>
<feature type="transmembrane region" description="Helical" evidence="5">
    <location>
        <begin position="472"/>
        <end position="491"/>
    </location>
</feature>